<dbReference type="GO" id="GO:0005524">
    <property type="term" value="F:ATP binding"/>
    <property type="evidence" value="ECO:0007669"/>
    <property type="project" value="UniProtKB-UniRule"/>
</dbReference>
<dbReference type="InterPro" id="IPR011761">
    <property type="entry name" value="ATP-grasp"/>
</dbReference>
<dbReference type="Gene3D" id="3.30.470.20">
    <property type="entry name" value="ATP-grasp fold, B domain"/>
    <property type="match status" value="2"/>
</dbReference>
<dbReference type="SUPFAM" id="SSF54975">
    <property type="entry name" value="Acylphosphatase/BLUF domain-like"/>
    <property type="match status" value="1"/>
</dbReference>
<gene>
    <name evidence="7" type="ORF">FEF27_01570</name>
</gene>
<evidence type="ECO:0000256" key="2">
    <source>
        <dbReference type="PROSITE-ProRule" id="PRU00520"/>
    </source>
</evidence>
<dbReference type="Gene3D" id="3.30.1490.20">
    <property type="entry name" value="ATP-grasp fold, A domain"/>
    <property type="match status" value="1"/>
</dbReference>
<keyword evidence="1" id="KW-0067">ATP-binding</keyword>
<evidence type="ECO:0000256" key="4">
    <source>
        <dbReference type="SAM" id="MobiDB-lite"/>
    </source>
</evidence>
<dbReference type="RefSeq" id="WP_138169082.1">
    <property type="nucleotide sequence ID" value="NZ_VAWA01000002.1"/>
</dbReference>
<dbReference type="InterPro" id="IPR029017">
    <property type="entry name" value="Enolase-like_N"/>
</dbReference>
<keyword evidence="8" id="KW-1185">Reference proteome</keyword>
<dbReference type="InterPro" id="IPR013815">
    <property type="entry name" value="ATP_grasp_subdomain_1"/>
</dbReference>
<dbReference type="EMBL" id="VAWA01000002">
    <property type="protein sequence ID" value="TLP79321.1"/>
    <property type="molecule type" value="Genomic_DNA"/>
</dbReference>
<dbReference type="PANTHER" id="PTHR21621:SF0">
    <property type="entry name" value="BETA-CITRYLGLUTAMATE SYNTHASE B-RELATED"/>
    <property type="match status" value="1"/>
</dbReference>
<accession>A0A5R9AKV2</accession>
<dbReference type="InterPro" id="IPR001792">
    <property type="entry name" value="Acylphosphatase-like_dom"/>
</dbReference>
<dbReference type="Pfam" id="PF00708">
    <property type="entry name" value="Acylphosphatase"/>
    <property type="match status" value="1"/>
</dbReference>
<evidence type="ECO:0000259" key="5">
    <source>
        <dbReference type="PROSITE" id="PS50975"/>
    </source>
</evidence>
<evidence type="ECO:0000256" key="1">
    <source>
        <dbReference type="PROSITE-ProRule" id="PRU00409"/>
    </source>
</evidence>
<evidence type="ECO:0000256" key="3">
    <source>
        <dbReference type="RuleBase" id="RU004168"/>
    </source>
</evidence>
<evidence type="ECO:0000259" key="6">
    <source>
        <dbReference type="PROSITE" id="PS51160"/>
    </source>
</evidence>
<feature type="compositionally biased region" description="Acidic residues" evidence="4">
    <location>
        <begin position="911"/>
        <end position="926"/>
    </location>
</feature>
<feature type="domain" description="Acylphosphatase-like" evidence="6">
    <location>
        <begin position="786"/>
        <end position="873"/>
    </location>
</feature>
<dbReference type="PROSITE" id="PS50975">
    <property type="entry name" value="ATP_GRASP"/>
    <property type="match status" value="1"/>
</dbReference>
<evidence type="ECO:0000313" key="7">
    <source>
        <dbReference type="EMBL" id="TLP79321.1"/>
    </source>
</evidence>
<dbReference type="Gene3D" id="3.30.390.10">
    <property type="entry name" value="Enolase-like, N-terminal domain"/>
    <property type="match status" value="1"/>
</dbReference>
<dbReference type="Proteomes" id="UP000306544">
    <property type="component" value="Unassembled WGS sequence"/>
</dbReference>
<name>A0A5R9AKV2_9MICC</name>
<dbReference type="SUPFAM" id="SSF54826">
    <property type="entry name" value="Enolase N-terminal domain-like"/>
    <property type="match status" value="1"/>
</dbReference>
<keyword evidence="1" id="KW-0547">Nucleotide-binding</keyword>
<dbReference type="GO" id="GO:0009432">
    <property type="term" value="P:SOS response"/>
    <property type="evidence" value="ECO:0007669"/>
    <property type="project" value="TreeGrafter"/>
</dbReference>
<feature type="compositionally biased region" description="Gly residues" evidence="4">
    <location>
        <begin position="880"/>
        <end position="890"/>
    </location>
</feature>
<dbReference type="PROSITE" id="PS51160">
    <property type="entry name" value="ACYLPHOSPHATASE_3"/>
    <property type="match status" value="1"/>
</dbReference>
<dbReference type="GO" id="GO:0046872">
    <property type="term" value="F:metal ion binding"/>
    <property type="evidence" value="ECO:0007669"/>
    <property type="project" value="InterPro"/>
</dbReference>
<feature type="domain" description="ATP-grasp" evidence="5">
    <location>
        <begin position="513"/>
        <end position="770"/>
    </location>
</feature>
<dbReference type="AlphaFoldDB" id="A0A5R9AKV2"/>
<feature type="compositionally biased region" description="Basic and acidic residues" evidence="4">
    <location>
        <begin position="927"/>
        <end position="938"/>
    </location>
</feature>
<dbReference type="GO" id="GO:0005737">
    <property type="term" value="C:cytoplasm"/>
    <property type="evidence" value="ECO:0007669"/>
    <property type="project" value="TreeGrafter"/>
</dbReference>
<dbReference type="Pfam" id="PF08443">
    <property type="entry name" value="RimK"/>
    <property type="match status" value="1"/>
</dbReference>
<dbReference type="SUPFAM" id="SSF56059">
    <property type="entry name" value="Glutathione synthetase ATP-binding domain-like"/>
    <property type="match status" value="1"/>
</dbReference>
<dbReference type="Gene3D" id="3.20.20.120">
    <property type="entry name" value="Enolase-like C-terminal domain"/>
    <property type="match status" value="1"/>
</dbReference>
<dbReference type="PANTHER" id="PTHR21621">
    <property type="entry name" value="RIBOSOMAL PROTEIN S6 MODIFICATION PROTEIN"/>
    <property type="match status" value="1"/>
</dbReference>
<comment type="caution">
    <text evidence="2">Lacks conserved residue(s) required for the propagation of feature annotation.</text>
</comment>
<organism evidence="7 8">
    <name type="scientific">Nesterenkonia sphaerica</name>
    <dbReference type="NCBI Taxonomy" id="1804988"/>
    <lineage>
        <taxon>Bacteria</taxon>
        <taxon>Bacillati</taxon>
        <taxon>Actinomycetota</taxon>
        <taxon>Actinomycetes</taxon>
        <taxon>Micrococcales</taxon>
        <taxon>Micrococcaceae</taxon>
        <taxon>Nesterenkonia</taxon>
    </lineage>
</organism>
<comment type="caution">
    <text evidence="7">The sequence shown here is derived from an EMBL/GenBank/DDBJ whole genome shotgun (WGS) entry which is preliminary data.</text>
</comment>
<dbReference type="Gene3D" id="3.30.70.100">
    <property type="match status" value="1"/>
</dbReference>
<reference evidence="7 8" key="1">
    <citation type="submission" date="2019-05" db="EMBL/GenBank/DDBJ databases">
        <title>Nesterenkonia sp. GY239, isolated from the Southern Atlantic Ocean.</title>
        <authorList>
            <person name="Zhang G."/>
        </authorList>
    </citation>
    <scope>NUCLEOTIDE SEQUENCE [LARGE SCALE GENOMIC DNA]</scope>
    <source>
        <strain evidence="7 8">GY239</strain>
    </source>
</reference>
<dbReference type="InterPro" id="IPR036849">
    <property type="entry name" value="Enolase-like_C_sf"/>
</dbReference>
<dbReference type="InterPro" id="IPR036046">
    <property type="entry name" value="Acylphosphatase-like_dom_sf"/>
</dbReference>
<evidence type="ECO:0000313" key="8">
    <source>
        <dbReference type="Proteomes" id="UP000306544"/>
    </source>
</evidence>
<feature type="region of interest" description="Disordered" evidence="4">
    <location>
        <begin position="877"/>
        <end position="938"/>
    </location>
</feature>
<dbReference type="GO" id="GO:0018169">
    <property type="term" value="F:ribosomal S6-glutamic acid ligase activity"/>
    <property type="evidence" value="ECO:0007669"/>
    <property type="project" value="TreeGrafter"/>
</dbReference>
<proteinExistence type="inferred from homology"/>
<comment type="similarity">
    <text evidence="3">Belongs to the acylphosphatase family.</text>
</comment>
<dbReference type="OrthoDB" id="9803907at2"/>
<protein>
    <submittedName>
        <fullName evidence="7">ATP-grasp domain-containing protein</fullName>
    </submittedName>
</protein>
<sequence>MRLSIPLGTAPKRVTIRSAEAVTFRVPMDLKAEDSQRTIAPFNYLVHLTAATAGGKEVSGLGEAQSRPHQTGDSHEHSWPFLDEALARLVGEELDLRDPLSDIRSRIRALETKAGESESLPVFPFRATIMGIETALLDLAAAALGMTVADLLGRRRVMPTPIPPVLRHRDAEAIDRFFSGVSPRQRRPLRLLGTGDVEADLEHLRHVATSRSRLHRSSAAQPLWMNFRGRLDVEQAHHVVRTAVQWSAEGQLPKTVILQNPLPSEAHEETMELQRLADELASGYTTSPDVRLLARNAGPDVTADLVKSGAAGGGLRMINLRPAQIGGVLRTLELAEEIRAHSPQAQVLLTHFPGASRITTMLHRDMAKAVPNVEYLSTTADVEKRFRVSGRRSRWRRTPLLRLGLGLQPYYEDLVTQARARVLHPTPPQPAVGNKRPNTYGDVDYISPIGAYAVHGHIVEREALAHGLNSWRFNKSSIVVSDTAGTQLPFRTTRWPLSGVVAASVARHKEATRILLKRAGVPVPEGRTFHEGDHGLAVQYAQRIGFPVVLKPAEGSMGVGVTANIRSESELDTALEMFSKTAHGNNEFIVEKHINGGDYRIMVIGDHVAAAVERIPANVVGDGVQTVGQLIMEKNVARRANPHLGPLKIRWDAAAEYQLHKVGYGFDSVLPVGERVYLLSTNNLTQGGESIEILDDLHPSIQEACVKAVQAVPGMGYCGVDFLLEDHTKPLEEQDAAICELNAMAALPVAEYPVYGTPRRLSEQFVFECADAFGLQAQAQRAENLNLRLTIRGGIKGVGYGRWFARRAARSGLVGWVKSTGEREAEARIYGPTAAAAAMVTVAILGPPKAAPESVKAIHVQDDLDTVEFVLLNEAADEGNGTGIEPGPGGAAEDFEEASNLESEGGSVSDDLNESEVAEEQLDAEAIEDKLEETPDDR</sequence>
<dbReference type="InterPro" id="IPR013651">
    <property type="entry name" value="ATP-grasp_RimK-type"/>
</dbReference>